<evidence type="ECO:0000313" key="1">
    <source>
        <dbReference type="EMBL" id="MCQ3828640.1"/>
    </source>
</evidence>
<dbReference type="SUPFAM" id="SSF81853">
    <property type="entry name" value="Family 10 polysaccharide lyase"/>
    <property type="match status" value="1"/>
</dbReference>
<dbReference type="Pfam" id="PF09492">
    <property type="entry name" value="Pec_lyase"/>
    <property type="match status" value="1"/>
</dbReference>
<organism evidence="1 2">
    <name type="scientific">Microbulbifer elongatus</name>
    <dbReference type="NCBI Taxonomy" id="86173"/>
    <lineage>
        <taxon>Bacteria</taxon>
        <taxon>Pseudomonadati</taxon>
        <taxon>Pseudomonadota</taxon>
        <taxon>Gammaproteobacteria</taxon>
        <taxon>Cellvibrionales</taxon>
        <taxon>Microbulbiferaceae</taxon>
        <taxon>Microbulbifer</taxon>
    </lineage>
</organism>
<comment type="caution">
    <text evidence="1">The sequence shown here is derived from an EMBL/GenBank/DDBJ whole genome shotgun (WGS) entry which is preliminary data.</text>
</comment>
<dbReference type="Gene3D" id="1.50.10.20">
    <property type="match status" value="1"/>
</dbReference>
<dbReference type="InterPro" id="IPR012669">
    <property type="entry name" value="Pectate_lyase"/>
</dbReference>
<evidence type="ECO:0008006" key="3">
    <source>
        <dbReference type="Google" id="ProtNLM"/>
    </source>
</evidence>
<dbReference type="EMBL" id="JACASI010000013">
    <property type="protein sequence ID" value="MCQ3828640.1"/>
    <property type="molecule type" value="Genomic_DNA"/>
</dbReference>
<evidence type="ECO:0000313" key="2">
    <source>
        <dbReference type="Proteomes" id="UP001205566"/>
    </source>
</evidence>
<proteinExistence type="predicted"/>
<keyword evidence="2" id="KW-1185">Reference proteome</keyword>
<sequence>MSTAPRQPGYSFGPRRRVYQPTFDNDATTAQLHFLARVAAATNILQDQQAFNRGLDLIFSARILNGGWPQSSPLDGG</sequence>
<name>A0ABT1NXM7_9GAMM</name>
<protein>
    <recommendedName>
        <fullName evidence="3">Pectate lyase</fullName>
    </recommendedName>
</protein>
<dbReference type="Proteomes" id="UP001205566">
    <property type="component" value="Unassembled WGS sequence"/>
</dbReference>
<reference evidence="1" key="1">
    <citation type="thesis" date="2020" institute="Technische Universitat Dresden" country="Dresden, Germany">
        <title>The Agarolytic System of Microbulbifer elongatus PORT2, Isolated from Batu Karas, Pangandaran West Java Indonesia.</title>
        <authorList>
            <person name="Anggraeni S.R."/>
        </authorList>
    </citation>
    <scope>NUCLEOTIDE SEQUENCE</scope>
    <source>
        <strain evidence="1">PORT2</strain>
    </source>
</reference>
<accession>A0ABT1NXM7</accession>
<gene>
    <name evidence="1" type="ORF">HXX02_04230</name>
</gene>